<dbReference type="RefSeq" id="WP_132380477.1">
    <property type="nucleotide sequence ID" value="NZ_DAISCH010000075.1"/>
</dbReference>
<feature type="binding site" evidence="8">
    <location>
        <position position="99"/>
    </location>
    <ligand>
        <name>Fe cation</name>
        <dbReference type="ChEBI" id="CHEBI:24875"/>
    </ligand>
</feature>
<sequence length="133" mass="14898">MAALKYSRQREAIKSYLMSTEAHPTADTIYLHVKKEFPNISLATVYRNLNLLTDIGEAIKITLPGSADRFDGVVTPHNHFFCTSCGKIINLDFNIEELEEINKTAAQNFDGKIESSNITFYGKCSDCISKLCN</sequence>
<feature type="binding site" evidence="7">
    <location>
        <position position="127"/>
    </location>
    <ligand>
        <name>Zn(2+)</name>
        <dbReference type="ChEBI" id="CHEBI:29105"/>
    </ligand>
</feature>
<dbReference type="GO" id="GO:1900376">
    <property type="term" value="P:regulation of secondary metabolite biosynthetic process"/>
    <property type="evidence" value="ECO:0007669"/>
    <property type="project" value="TreeGrafter"/>
</dbReference>
<feature type="binding site" evidence="7">
    <location>
        <position position="124"/>
    </location>
    <ligand>
        <name>Zn(2+)</name>
        <dbReference type="ChEBI" id="CHEBI:29105"/>
    </ligand>
</feature>
<evidence type="ECO:0000256" key="2">
    <source>
        <dbReference type="ARBA" id="ARBA00022491"/>
    </source>
</evidence>
<dbReference type="Pfam" id="PF01475">
    <property type="entry name" value="FUR"/>
    <property type="match status" value="1"/>
</dbReference>
<name>A0A4R3K954_9FIRM</name>
<proteinExistence type="inferred from homology"/>
<keyword evidence="2" id="KW-0678">Repressor</keyword>
<dbReference type="InterPro" id="IPR036388">
    <property type="entry name" value="WH-like_DNA-bd_sf"/>
</dbReference>
<evidence type="ECO:0000256" key="5">
    <source>
        <dbReference type="ARBA" id="ARBA00023125"/>
    </source>
</evidence>
<keyword evidence="6" id="KW-0804">Transcription</keyword>
<gene>
    <name evidence="9" type="ORF">EDD59_10864</name>
</gene>
<evidence type="ECO:0000256" key="4">
    <source>
        <dbReference type="ARBA" id="ARBA00023015"/>
    </source>
</evidence>
<keyword evidence="3 7" id="KW-0862">Zinc</keyword>
<dbReference type="Proteomes" id="UP000295726">
    <property type="component" value="Unassembled WGS sequence"/>
</dbReference>
<keyword evidence="10" id="KW-1185">Reference proteome</keyword>
<evidence type="ECO:0000256" key="3">
    <source>
        <dbReference type="ARBA" id="ARBA00022833"/>
    </source>
</evidence>
<evidence type="ECO:0000256" key="1">
    <source>
        <dbReference type="ARBA" id="ARBA00007957"/>
    </source>
</evidence>
<evidence type="ECO:0000256" key="8">
    <source>
        <dbReference type="PIRSR" id="PIRSR602481-2"/>
    </source>
</evidence>
<comment type="cofactor">
    <cofactor evidence="8">
        <name>Mn(2+)</name>
        <dbReference type="ChEBI" id="CHEBI:29035"/>
    </cofactor>
    <cofactor evidence="8">
        <name>Fe(2+)</name>
        <dbReference type="ChEBI" id="CHEBI:29033"/>
    </cofactor>
    <text evidence="8">Binds 1 Mn(2+) or Fe(2+) ion per subunit.</text>
</comment>
<dbReference type="Gene3D" id="3.30.1490.190">
    <property type="match status" value="1"/>
</dbReference>
<dbReference type="CDD" id="cd07153">
    <property type="entry name" value="Fur_like"/>
    <property type="match status" value="1"/>
</dbReference>
<protein>
    <submittedName>
        <fullName evidence="9">Fur family peroxide stress response transcriptional regulator</fullName>
    </submittedName>
</protein>
<feature type="binding site" evidence="7">
    <location>
        <position position="85"/>
    </location>
    <ligand>
        <name>Zn(2+)</name>
        <dbReference type="ChEBI" id="CHEBI:29105"/>
    </ligand>
</feature>
<dbReference type="InterPro" id="IPR043135">
    <property type="entry name" value="Fur_C"/>
</dbReference>
<evidence type="ECO:0000256" key="6">
    <source>
        <dbReference type="ARBA" id="ARBA00023163"/>
    </source>
</evidence>
<dbReference type="AlphaFoldDB" id="A0A4R3K954"/>
<dbReference type="PANTHER" id="PTHR33202:SF7">
    <property type="entry name" value="FERRIC UPTAKE REGULATION PROTEIN"/>
    <property type="match status" value="1"/>
</dbReference>
<keyword evidence="8" id="KW-0408">Iron</keyword>
<evidence type="ECO:0000256" key="7">
    <source>
        <dbReference type="PIRSR" id="PIRSR602481-1"/>
    </source>
</evidence>
<evidence type="ECO:0000313" key="9">
    <source>
        <dbReference type="EMBL" id="TCS79480.1"/>
    </source>
</evidence>
<comment type="caution">
    <text evidence="9">The sequence shown here is derived from an EMBL/GenBank/DDBJ whole genome shotgun (WGS) entry which is preliminary data.</text>
</comment>
<evidence type="ECO:0000313" key="10">
    <source>
        <dbReference type="Proteomes" id="UP000295726"/>
    </source>
</evidence>
<dbReference type="Gene3D" id="1.10.10.10">
    <property type="entry name" value="Winged helix-like DNA-binding domain superfamily/Winged helix DNA-binding domain"/>
    <property type="match status" value="1"/>
</dbReference>
<reference evidence="9 10" key="1">
    <citation type="submission" date="2019-03" db="EMBL/GenBank/DDBJ databases">
        <title>Genomic Encyclopedia of Type Strains, Phase IV (KMG-IV): sequencing the most valuable type-strain genomes for metagenomic binning, comparative biology and taxonomic classification.</title>
        <authorList>
            <person name="Goeker M."/>
        </authorList>
    </citation>
    <scope>NUCLEOTIDE SEQUENCE [LARGE SCALE GENOMIC DNA]</scope>
    <source>
        <strain evidence="9 10">DSM 29489</strain>
    </source>
</reference>
<accession>A0A4R3K954</accession>
<keyword evidence="7" id="KW-0479">Metal-binding</keyword>
<dbReference type="PANTHER" id="PTHR33202">
    <property type="entry name" value="ZINC UPTAKE REGULATION PROTEIN"/>
    <property type="match status" value="1"/>
</dbReference>
<dbReference type="InterPro" id="IPR002481">
    <property type="entry name" value="FUR"/>
</dbReference>
<dbReference type="OrthoDB" id="8659436at2"/>
<comment type="similarity">
    <text evidence="1">Belongs to the Fur family.</text>
</comment>
<keyword evidence="5" id="KW-0238">DNA-binding</keyword>
<comment type="cofactor">
    <cofactor evidence="7">
        <name>Zn(2+)</name>
        <dbReference type="ChEBI" id="CHEBI:29105"/>
    </cofactor>
    <text evidence="7">Binds 1 zinc ion per subunit.</text>
</comment>
<keyword evidence="4" id="KW-0805">Transcription regulation</keyword>
<dbReference type="EMBL" id="SLZZ01000008">
    <property type="protein sequence ID" value="TCS79480.1"/>
    <property type="molecule type" value="Genomic_DNA"/>
</dbReference>
<dbReference type="GO" id="GO:0045892">
    <property type="term" value="P:negative regulation of DNA-templated transcription"/>
    <property type="evidence" value="ECO:0007669"/>
    <property type="project" value="TreeGrafter"/>
</dbReference>
<feature type="binding site" evidence="7">
    <location>
        <position position="82"/>
    </location>
    <ligand>
        <name>Zn(2+)</name>
        <dbReference type="ChEBI" id="CHEBI:29105"/>
    </ligand>
</feature>
<dbReference type="GO" id="GO:0008270">
    <property type="term" value="F:zinc ion binding"/>
    <property type="evidence" value="ECO:0007669"/>
    <property type="project" value="TreeGrafter"/>
</dbReference>
<dbReference type="InterPro" id="IPR036390">
    <property type="entry name" value="WH_DNA-bd_sf"/>
</dbReference>
<organism evidence="9 10">
    <name type="scientific">Muricomes intestini</name>
    <dbReference type="NCBI Taxonomy" id="1796634"/>
    <lineage>
        <taxon>Bacteria</taxon>
        <taxon>Bacillati</taxon>
        <taxon>Bacillota</taxon>
        <taxon>Clostridia</taxon>
        <taxon>Lachnospirales</taxon>
        <taxon>Lachnospiraceae</taxon>
        <taxon>Muricomes</taxon>
    </lineage>
</organism>
<dbReference type="GO" id="GO:0003700">
    <property type="term" value="F:DNA-binding transcription factor activity"/>
    <property type="evidence" value="ECO:0007669"/>
    <property type="project" value="InterPro"/>
</dbReference>
<dbReference type="SUPFAM" id="SSF46785">
    <property type="entry name" value="Winged helix' DNA-binding domain"/>
    <property type="match status" value="1"/>
</dbReference>
<dbReference type="GO" id="GO:0000976">
    <property type="term" value="F:transcription cis-regulatory region binding"/>
    <property type="evidence" value="ECO:0007669"/>
    <property type="project" value="TreeGrafter"/>
</dbReference>